<proteinExistence type="predicted"/>
<evidence type="ECO:0000313" key="2">
    <source>
        <dbReference type="EMBL" id="MBO1329368.1"/>
    </source>
</evidence>
<reference evidence="2 3" key="1">
    <citation type="submission" date="2021-03" db="EMBL/GenBank/DDBJ databases">
        <title>The complete genome sequence of Acetobacter suratthaniensis TBRC 1719.</title>
        <authorList>
            <person name="Charoenyingcharoen P."/>
            <person name="Yukphan P."/>
        </authorList>
    </citation>
    <scope>NUCLEOTIDE SEQUENCE [LARGE SCALE GENOMIC DNA]</scope>
    <source>
        <strain evidence="2 3">TBRC 1719</strain>
    </source>
</reference>
<sequence length="72" mass="7942">MIKSRLNRKCQTTIPMAVCVALGLEPGDELRYVIENGRVRLGRVRAASGDDDLFATFPEWGSEADQQAYAAL</sequence>
<evidence type="ECO:0000259" key="1">
    <source>
        <dbReference type="SMART" id="SM00966"/>
    </source>
</evidence>
<dbReference type="Proteomes" id="UP000664399">
    <property type="component" value="Unassembled WGS sequence"/>
</dbReference>
<dbReference type="SMART" id="SM00966">
    <property type="entry name" value="SpoVT_AbrB"/>
    <property type="match status" value="1"/>
</dbReference>
<dbReference type="Gene3D" id="2.10.260.10">
    <property type="match status" value="1"/>
</dbReference>
<name>A0ABS3LPQ8_9PROT</name>
<accession>A0ABS3LPQ8</accession>
<organism evidence="2 3">
    <name type="scientific">Acetobacter suratthaniensis</name>
    <dbReference type="NCBI Taxonomy" id="1502841"/>
    <lineage>
        <taxon>Bacteria</taxon>
        <taxon>Pseudomonadati</taxon>
        <taxon>Pseudomonadota</taxon>
        <taxon>Alphaproteobacteria</taxon>
        <taxon>Acetobacterales</taxon>
        <taxon>Acetobacteraceae</taxon>
        <taxon>Acetobacter</taxon>
    </lineage>
</organism>
<dbReference type="EMBL" id="JAFVMG010000018">
    <property type="protein sequence ID" value="MBO1329368.1"/>
    <property type="molecule type" value="Genomic_DNA"/>
</dbReference>
<dbReference type="InterPro" id="IPR037914">
    <property type="entry name" value="SpoVT-AbrB_sf"/>
</dbReference>
<comment type="caution">
    <text evidence="2">The sequence shown here is derived from an EMBL/GenBank/DDBJ whole genome shotgun (WGS) entry which is preliminary data.</text>
</comment>
<feature type="domain" description="SpoVT-AbrB" evidence="1">
    <location>
        <begin position="4"/>
        <end position="49"/>
    </location>
</feature>
<evidence type="ECO:0000313" key="3">
    <source>
        <dbReference type="Proteomes" id="UP000664399"/>
    </source>
</evidence>
<protein>
    <submittedName>
        <fullName evidence="2">Transcriptional regulator</fullName>
    </submittedName>
</protein>
<dbReference type="SUPFAM" id="SSF89447">
    <property type="entry name" value="AbrB/MazE/MraZ-like"/>
    <property type="match status" value="1"/>
</dbReference>
<keyword evidence="3" id="KW-1185">Reference proteome</keyword>
<gene>
    <name evidence="2" type="ORF">J2D75_12885</name>
</gene>
<dbReference type="InterPro" id="IPR007159">
    <property type="entry name" value="SpoVT-AbrB_dom"/>
</dbReference>